<dbReference type="InterPro" id="IPR018950">
    <property type="entry name" value="DiS-bond_isomerase_DsbC/G_N"/>
</dbReference>
<feature type="signal peptide" evidence="7">
    <location>
        <begin position="1"/>
        <end position="32"/>
    </location>
</feature>
<evidence type="ECO:0000256" key="4">
    <source>
        <dbReference type="ARBA" id="ARBA00022764"/>
    </source>
</evidence>
<dbReference type="InterPro" id="IPR033954">
    <property type="entry name" value="DiS-bond_Isoase_DsbC/G"/>
</dbReference>
<comment type="subcellular location">
    <subcellularLocation>
        <location evidence="1 7">Periplasm</location>
    </subcellularLocation>
</comment>
<dbReference type="InterPro" id="IPR009094">
    <property type="entry name" value="DiS-bond_isomerase_DsbC/G_N_sf"/>
</dbReference>
<evidence type="ECO:0000313" key="11">
    <source>
        <dbReference type="Proteomes" id="UP000427716"/>
    </source>
</evidence>
<protein>
    <recommendedName>
        <fullName evidence="7">Thiol:disulfide interchange protein</fullName>
    </recommendedName>
</protein>
<keyword evidence="5" id="KW-1015">Disulfide bond</keyword>
<reference evidence="10 11" key="1">
    <citation type="submission" date="2019-11" db="EMBL/GenBank/DDBJ databases">
        <authorList>
            <person name="Zhang J."/>
            <person name="Sun C."/>
        </authorList>
    </citation>
    <scope>NUCLEOTIDE SEQUENCE [LARGE SCALE GENOMIC DNA]</scope>
    <source>
        <strain evidence="11">sp2</strain>
    </source>
</reference>
<dbReference type="PANTHER" id="PTHR35272">
    <property type="entry name" value="THIOL:DISULFIDE INTERCHANGE PROTEIN DSBC-RELATED"/>
    <property type="match status" value="1"/>
</dbReference>
<evidence type="ECO:0000259" key="8">
    <source>
        <dbReference type="Pfam" id="PF10411"/>
    </source>
</evidence>
<keyword evidence="6 7" id="KW-0676">Redox-active center</keyword>
<feature type="chain" id="PRO_5026378918" description="Thiol:disulfide interchange protein" evidence="7">
    <location>
        <begin position="33"/>
        <end position="255"/>
    </location>
</feature>
<gene>
    <name evidence="10" type="ORF">GM160_01690</name>
</gene>
<dbReference type="SUPFAM" id="SSF52833">
    <property type="entry name" value="Thioredoxin-like"/>
    <property type="match status" value="1"/>
</dbReference>
<proteinExistence type="inferred from homology"/>
<evidence type="ECO:0000256" key="5">
    <source>
        <dbReference type="ARBA" id="ARBA00023157"/>
    </source>
</evidence>
<evidence type="ECO:0000256" key="2">
    <source>
        <dbReference type="ARBA" id="ARBA00009813"/>
    </source>
</evidence>
<dbReference type="AlphaFoldDB" id="A0A6I6D0A5"/>
<dbReference type="Gene3D" id="3.40.30.10">
    <property type="entry name" value="Glutaredoxin"/>
    <property type="match status" value="1"/>
</dbReference>
<dbReference type="RefSeq" id="WP_156227653.1">
    <property type="nucleotide sequence ID" value="NZ_CP046415.1"/>
</dbReference>
<name>A0A6I6D0A5_9GAMM</name>
<dbReference type="KEGG" id="ghl:GM160_01690"/>
<comment type="function">
    <text evidence="7">Required for disulfide bond formation in some periplasmic proteins. Acts by transferring its disulfide bond to other proteins and is reduced in the process.</text>
</comment>
<dbReference type="PANTHER" id="PTHR35272:SF3">
    <property type="entry name" value="THIOL:DISULFIDE INTERCHANGE PROTEIN DSBC"/>
    <property type="match status" value="1"/>
</dbReference>
<evidence type="ECO:0000256" key="7">
    <source>
        <dbReference type="RuleBase" id="RU364038"/>
    </source>
</evidence>
<evidence type="ECO:0000259" key="9">
    <source>
        <dbReference type="Pfam" id="PF13098"/>
    </source>
</evidence>
<dbReference type="Pfam" id="PF10411">
    <property type="entry name" value="DsbC_N"/>
    <property type="match status" value="1"/>
</dbReference>
<dbReference type="EMBL" id="CP046415">
    <property type="protein sequence ID" value="QGT77705.1"/>
    <property type="molecule type" value="Genomic_DNA"/>
</dbReference>
<dbReference type="GO" id="GO:0042597">
    <property type="term" value="C:periplasmic space"/>
    <property type="evidence" value="ECO:0007669"/>
    <property type="project" value="UniProtKB-SubCell"/>
</dbReference>
<dbReference type="InterPro" id="IPR012336">
    <property type="entry name" value="Thioredoxin-like_fold"/>
</dbReference>
<feature type="domain" description="Thioredoxin-like fold" evidence="9">
    <location>
        <begin position="125"/>
        <end position="249"/>
    </location>
</feature>
<feature type="domain" description="Disulphide bond isomerase DsbC/G N-terminal" evidence="8">
    <location>
        <begin position="36"/>
        <end position="101"/>
    </location>
</feature>
<dbReference type="InterPro" id="IPR051470">
    <property type="entry name" value="Thiol:disulfide_interchange"/>
</dbReference>
<dbReference type="InterPro" id="IPR036249">
    <property type="entry name" value="Thioredoxin-like_sf"/>
</dbReference>
<evidence type="ECO:0000256" key="6">
    <source>
        <dbReference type="ARBA" id="ARBA00023284"/>
    </source>
</evidence>
<organism evidence="10 11">
    <name type="scientific">Guyparkeria halophila</name>
    <dbReference type="NCBI Taxonomy" id="47960"/>
    <lineage>
        <taxon>Bacteria</taxon>
        <taxon>Pseudomonadati</taxon>
        <taxon>Pseudomonadota</taxon>
        <taxon>Gammaproteobacteria</taxon>
        <taxon>Chromatiales</taxon>
        <taxon>Thioalkalibacteraceae</taxon>
        <taxon>Guyparkeria</taxon>
    </lineage>
</organism>
<dbReference type="Proteomes" id="UP000427716">
    <property type="component" value="Chromosome"/>
</dbReference>
<dbReference type="Gene3D" id="3.10.450.70">
    <property type="entry name" value="Disulphide bond isomerase, DsbC/G, N-terminal"/>
    <property type="match status" value="1"/>
</dbReference>
<dbReference type="CDD" id="cd03020">
    <property type="entry name" value="DsbA_DsbC_DsbG"/>
    <property type="match status" value="1"/>
</dbReference>
<accession>A0A6I6D0A5</accession>
<keyword evidence="11" id="KW-1185">Reference proteome</keyword>
<evidence type="ECO:0000313" key="10">
    <source>
        <dbReference type="EMBL" id="QGT77705.1"/>
    </source>
</evidence>
<dbReference type="Pfam" id="PF13098">
    <property type="entry name" value="Thioredoxin_2"/>
    <property type="match status" value="1"/>
</dbReference>
<keyword evidence="3 7" id="KW-0732">Signal</keyword>
<dbReference type="SUPFAM" id="SSF54423">
    <property type="entry name" value="DsbC/DsbG N-terminal domain-like"/>
    <property type="match status" value="1"/>
</dbReference>
<sequence length="255" mass="27250">MRNTGFPLATRRGLTALPLAIAMSMGATSAMAADPASDKDAITASIQKHMPGVPIDSIEETPAQGIYELNSNGQIAYVTADGKYLIAGDLIDVENRQNLTQGKQDAQRLATLKDIGEERKLVYPAEGETKHAITILTDPTCPFCDKLHKELPKLREAGVEVTYILTPRQGPGSKGFELSSKVACADDPKEALERAMKGNSVDAEACRNDMIEENMALSSRLGMSGTPYTILPNGAAMPGYRPANVMLQAIEQSGG</sequence>
<comment type="similarity">
    <text evidence="2 7">Belongs to the thioredoxin family. DsbC subfamily.</text>
</comment>
<evidence type="ECO:0000256" key="3">
    <source>
        <dbReference type="ARBA" id="ARBA00022729"/>
    </source>
</evidence>
<evidence type="ECO:0000256" key="1">
    <source>
        <dbReference type="ARBA" id="ARBA00004418"/>
    </source>
</evidence>
<keyword evidence="4 7" id="KW-0574">Periplasm</keyword>